<reference evidence="1 2" key="1">
    <citation type="submission" date="2016-11" db="EMBL/GenBank/DDBJ databases">
        <title>Comparative genomics of Bartonella apis.</title>
        <authorList>
            <person name="Engel P."/>
        </authorList>
    </citation>
    <scope>NUCLEOTIDE SEQUENCE [LARGE SCALE GENOMIC DNA]</scope>
    <source>
        <strain evidence="1 2">BBC0178</strain>
    </source>
</reference>
<keyword evidence="1" id="KW-0238">DNA-binding</keyword>
<dbReference type="EMBL" id="CP015820">
    <property type="protein sequence ID" value="AQT41783.1"/>
    <property type="molecule type" value="Genomic_DNA"/>
</dbReference>
<proteinExistence type="predicted"/>
<name>A0A1U9M8Z2_9HYPH</name>
<organism evidence="1 2">
    <name type="scientific">Bartonella apihabitans</name>
    <dbReference type="NCBI Taxonomy" id="2750929"/>
    <lineage>
        <taxon>Bacteria</taxon>
        <taxon>Pseudomonadati</taxon>
        <taxon>Pseudomonadota</taxon>
        <taxon>Alphaproteobacteria</taxon>
        <taxon>Hyphomicrobiales</taxon>
        <taxon>Bartonellaceae</taxon>
        <taxon>Bartonella</taxon>
    </lineage>
</organism>
<dbReference type="Proteomes" id="UP000189660">
    <property type="component" value="Chromosome"/>
</dbReference>
<sequence>MVKTHKTRNDMPSNTKTTAIALLNKNLATLIDLALVTNRPTGI</sequence>
<evidence type="ECO:0000313" key="1">
    <source>
        <dbReference type="EMBL" id="AQT41783.1"/>
    </source>
</evidence>
<protein>
    <submittedName>
        <fullName evidence="1">Starvation-inducible DNA-binding protein</fullName>
    </submittedName>
</protein>
<dbReference type="KEGG" id="bapa:BBC0178_002770"/>
<dbReference type="GO" id="GO:0003677">
    <property type="term" value="F:DNA binding"/>
    <property type="evidence" value="ECO:0007669"/>
    <property type="project" value="UniProtKB-KW"/>
</dbReference>
<evidence type="ECO:0000313" key="2">
    <source>
        <dbReference type="Proteomes" id="UP000189660"/>
    </source>
</evidence>
<dbReference type="AlphaFoldDB" id="A0A1U9M8Z2"/>
<keyword evidence="2" id="KW-1185">Reference proteome</keyword>
<gene>
    <name evidence="1" type="ORF">BBC0178_002770</name>
</gene>
<accession>A0A1U9M8Z2</accession>